<accession>A0ABW9GWH9</accession>
<protein>
    <recommendedName>
        <fullName evidence="3">GNAT family N-acetyltransferase</fullName>
    </recommendedName>
</protein>
<comment type="caution">
    <text evidence="1">The sequence shown here is derived from an EMBL/GenBank/DDBJ whole genome shotgun (WGS) entry which is preliminary data.</text>
</comment>
<keyword evidence="2" id="KW-1185">Reference proteome</keyword>
<evidence type="ECO:0000313" key="2">
    <source>
        <dbReference type="Proteomes" id="UP001630969"/>
    </source>
</evidence>
<name>A0ABW9GWH9_9GAMM</name>
<evidence type="ECO:0000313" key="1">
    <source>
        <dbReference type="EMBL" id="MFM4894944.1"/>
    </source>
</evidence>
<sequence>MKITIRRTETESIEDKGIFETLFREYLFGFSVELDPPVIAQLFSLPYFHGFISFVNNKPDGFAVCFESFSTYRAQRVVTLNAQ</sequence>
<dbReference type="Proteomes" id="UP001630969">
    <property type="component" value="Unassembled WGS sequence"/>
</dbReference>
<dbReference type="EMBL" id="JBGXBU010000012">
    <property type="protein sequence ID" value="MFM4894944.1"/>
    <property type="molecule type" value="Genomic_DNA"/>
</dbReference>
<reference evidence="1 2" key="1">
    <citation type="submission" date="2024-09" db="EMBL/GenBank/DDBJ databases">
        <title>Aeromonas strains Genome sequencing and assembly.</title>
        <authorList>
            <person name="Hu X."/>
            <person name="Tang B."/>
        </authorList>
    </citation>
    <scope>NUCLEOTIDE SEQUENCE [LARGE SCALE GENOMIC DNA]</scope>
    <source>
        <strain evidence="1 2">NB23SCDHY001</strain>
    </source>
</reference>
<proteinExistence type="predicted"/>
<evidence type="ECO:0008006" key="3">
    <source>
        <dbReference type="Google" id="ProtNLM"/>
    </source>
</evidence>
<organism evidence="1 2">
    <name type="scientific">Aeromonas bivalvium</name>
    <dbReference type="NCBI Taxonomy" id="440079"/>
    <lineage>
        <taxon>Bacteria</taxon>
        <taxon>Pseudomonadati</taxon>
        <taxon>Pseudomonadota</taxon>
        <taxon>Gammaproteobacteria</taxon>
        <taxon>Aeromonadales</taxon>
        <taxon>Aeromonadaceae</taxon>
        <taxon>Aeromonas</taxon>
    </lineage>
</organism>
<dbReference type="RefSeq" id="WP_408791826.1">
    <property type="nucleotide sequence ID" value="NZ_JBGXBU010000012.1"/>
</dbReference>
<dbReference type="GeneID" id="97222212"/>
<gene>
    <name evidence="1" type="ORF">ACEUDJ_19050</name>
</gene>